<dbReference type="InterPro" id="IPR036322">
    <property type="entry name" value="WD40_repeat_dom_sf"/>
</dbReference>
<evidence type="ECO:0000256" key="4">
    <source>
        <dbReference type="ARBA" id="ARBA00023136"/>
    </source>
</evidence>
<dbReference type="Pfam" id="PF00528">
    <property type="entry name" value="BPD_transp_1"/>
    <property type="match status" value="1"/>
</dbReference>
<dbReference type="InterPro" id="IPR035906">
    <property type="entry name" value="MetI-like_sf"/>
</dbReference>
<evidence type="ECO:0000313" key="7">
    <source>
        <dbReference type="EMBL" id="PTD96540.1"/>
    </source>
</evidence>
<protein>
    <submittedName>
        <fullName evidence="7">Phosphate ABC transporter permease</fullName>
    </submittedName>
</protein>
<name>A0A2T4IFH8_9RHOO</name>
<dbReference type="SUPFAM" id="SSF50978">
    <property type="entry name" value="WD40 repeat-like"/>
    <property type="match status" value="1"/>
</dbReference>
<dbReference type="InterPro" id="IPR015943">
    <property type="entry name" value="WD40/YVTN_repeat-like_dom_sf"/>
</dbReference>
<feature type="transmembrane region" description="Helical" evidence="5">
    <location>
        <begin position="474"/>
        <end position="497"/>
    </location>
</feature>
<proteinExistence type="inferred from homology"/>
<dbReference type="GO" id="GO:0055085">
    <property type="term" value="P:transmembrane transport"/>
    <property type="evidence" value="ECO:0007669"/>
    <property type="project" value="InterPro"/>
</dbReference>
<feature type="transmembrane region" description="Helical" evidence="5">
    <location>
        <begin position="734"/>
        <end position="755"/>
    </location>
</feature>
<comment type="similarity">
    <text evidence="5">Belongs to the binding-protein-dependent transport system permease family.</text>
</comment>
<evidence type="ECO:0000256" key="5">
    <source>
        <dbReference type="RuleBase" id="RU363032"/>
    </source>
</evidence>
<feature type="transmembrane region" description="Helical" evidence="5">
    <location>
        <begin position="620"/>
        <end position="644"/>
    </location>
</feature>
<dbReference type="Gene3D" id="2.130.10.10">
    <property type="entry name" value="YVTN repeat-like/Quinoprotein amine dehydrogenase"/>
    <property type="match status" value="1"/>
</dbReference>
<dbReference type="AlphaFoldDB" id="A0A2T4IFH8"/>
<comment type="caution">
    <text evidence="7">The sequence shown here is derived from an EMBL/GenBank/DDBJ whole genome shotgun (WGS) entry which is preliminary data.</text>
</comment>
<feature type="transmembrane region" description="Helical" evidence="5">
    <location>
        <begin position="538"/>
        <end position="556"/>
    </location>
</feature>
<keyword evidence="3 5" id="KW-1133">Transmembrane helix</keyword>
<dbReference type="GO" id="GO:0005886">
    <property type="term" value="C:plasma membrane"/>
    <property type="evidence" value="ECO:0007669"/>
    <property type="project" value="UniProtKB-SubCell"/>
</dbReference>
<dbReference type="PANTHER" id="PTHR42727">
    <property type="entry name" value="PHOSPHATE TRANSPORT SYSTEM PERMEASE PROTEIN"/>
    <property type="match status" value="1"/>
</dbReference>
<keyword evidence="2 5" id="KW-0812">Transmembrane</keyword>
<gene>
    <name evidence="7" type="ORF">C8261_09590</name>
</gene>
<dbReference type="EMBL" id="PZKC01000006">
    <property type="protein sequence ID" value="PTD96540.1"/>
    <property type="molecule type" value="Genomic_DNA"/>
</dbReference>
<dbReference type="Proteomes" id="UP000241193">
    <property type="component" value="Unassembled WGS sequence"/>
</dbReference>
<dbReference type="InterPro" id="IPR000515">
    <property type="entry name" value="MetI-like"/>
</dbReference>
<accession>A0A2T4IFH8</accession>
<dbReference type="OrthoDB" id="9785113at2"/>
<keyword evidence="8" id="KW-1185">Reference proteome</keyword>
<dbReference type="PROSITE" id="PS50928">
    <property type="entry name" value="ABC_TM1"/>
    <property type="match status" value="1"/>
</dbReference>
<keyword evidence="4 5" id="KW-0472">Membrane</keyword>
<feature type="transmembrane region" description="Helical" evidence="5">
    <location>
        <begin position="665"/>
        <end position="685"/>
    </location>
</feature>
<dbReference type="PANTHER" id="PTHR42727:SF1">
    <property type="entry name" value="PHOSPHATE TRANSPORT SYSTEM PERMEASE"/>
    <property type="match status" value="1"/>
</dbReference>
<dbReference type="CDD" id="cd06261">
    <property type="entry name" value="TM_PBP2"/>
    <property type="match status" value="1"/>
</dbReference>
<reference evidence="7 8" key="2">
    <citation type="submission" date="2018-04" db="EMBL/GenBank/DDBJ databases">
        <title>Thauera lacus sp. nov., isolated from an saline lake in Inner Mongolia, China.</title>
        <authorList>
            <person name="Liang Q.-Y."/>
        </authorList>
    </citation>
    <scope>NUCLEOTIDE SEQUENCE [LARGE SCALE GENOMIC DNA]</scope>
    <source>
        <strain evidence="7 8">D20</strain>
    </source>
</reference>
<dbReference type="SUPFAM" id="SSF161098">
    <property type="entry name" value="MetI-like"/>
    <property type="match status" value="2"/>
</dbReference>
<evidence type="ECO:0000256" key="2">
    <source>
        <dbReference type="ARBA" id="ARBA00022692"/>
    </source>
</evidence>
<reference evidence="7 8" key="1">
    <citation type="submission" date="2018-03" db="EMBL/GenBank/DDBJ databases">
        <authorList>
            <person name="Keele B.F."/>
        </authorList>
    </citation>
    <scope>NUCLEOTIDE SEQUENCE [LARGE SCALE GENOMIC DNA]</scope>
    <source>
        <strain evidence="7 8">D20</strain>
    </source>
</reference>
<comment type="subcellular location">
    <subcellularLocation>
        <location evidence="1 5">Cell membrane</location>
        <topology evidence="1 5">Multi-pass membrane protein</topology>
    </subcellularLocation>
</comment>
<feature type="transmembrane region" description="Helical" evidence="5">
    <location>
        <begin position="577"/>
        <end position="600"/>
    </location>
</feature>
<keyword evidence="5" id="KW-0813">Transport</keyword>
<dbReference type="RefSeq" id="WP_107493474.1">
    <property type="nucleotide sequence ID" value="NZ_PZKC01000006.1"/>
</dbReference>
<feature type="domain" description="ABC transmembrane type-1" evidence="6">
    <location>
        <begin position="468"/>
        <end position="755"/>
    </location>
</feature>
<evidence type="ECO:0000259" key="6">
    <source>
        <dbReference type="PROSITE" id="PS50928"/>
    </source>
</evidence>
<organism evidence="7 8">
    <name type="scientific">Pseudothauera lacus</name>
    <dbReference type="NCBI Taxonomy" id="2136175"/>
    <lineage>
        <taxon>Bacteria</taxon>
        <taxon>Pseudomonadati</taxon>
        <taxon>Pseudomonadota</taxon>
        <taxon>Betaproteobacteria</taxon>
        <taxon>Rhodocyclales</taxon>
        <taxon>Zoogloeaceae</taxon>
        <taxon>Pseudothauera</taxon>
    </lineage>
</organism>
<sequence length="769" mass="83244">MSAIPTDGGVLRESLLPSAEKREKLRKTRMFRDALSRYGVGSGGIGVIFALALIFLYLFYETLPLLKPVSVEQAYSYALPVDETASPTLHLTVDRFEEIGGRFAESGAITFFQASTGRILSSVRVPLPEGVTITGFGRSETRKSLFVYGLSDGSVLPLKVDYDLTYPAGVRVITPRLSYPLGEQPIRVGERENDDEAVDYSALTIVEGRGGYVVAAGTREGEIAMALFSTSTSMLSGTVEIRRQDFRLPALGKPVRQLLVNESLRNLFAIDEDGVLHHFDIVNRGNPVLVETVALTRPGVDVRVAEFLVGSRSLIVGGSDGSLTQWMLVREDGGNVQRLALIREFRRHDAAITFIEPEHSRKGFIAGDESGTVGLHYATSSVTLKFLKVVDAPVERLAISAINSMALVEGRGTASLQVLRIDNPHPQTSLSGLWGKVWYEGRDGPAYIWQSSSADDAFESKLSLVPLSIGTLKAALFAMLLSTPLAIAGAIYTAYFMSAPMRKLVKPSIELMEALPTVILGFLAGIWLAPYIENNLPILLIGLVIFPLGILAWGFAWSRMPASLRNSVAGGWEAAMLIPVVIVLGWIAVTLSPWAELAFFDGSMRQWLTSVGITYDQRNALIVGLAMGFAVIPTIFSIAEDAVFNVPKHLTQGSLALGATPWQTVVGVVLLTASPGIFSAVMIGFGRAVGETMIVLMASGNSPIVNFSIFEGMRTLAANIAVELPETAVGSTHFRVLFLSALVLLAFTFVLNTAAEVVRQRLRKRYASL</sequence>
<evidence type="ECO:0000256" key="1">
    <source>
        <dbReference type="ARBA" id="ARBA00004651"/>
    </source>
</evidence>
<evidence type="ECO:0000313" key="8">
    <source>
        <dbReference type="Proteomes" id="UP000241193"/>
    </source>
</evidence>
<feature type="transmembrane region" description="Helical" evidence="5">
    <location>
        <begin position="35"/>
        <end position="60"/>
    </location>
</feature>
<evidence type="ECO:0000256" key="3">
    <source>
        <dbReference type="ARBA" id="ARBA00022989"/>
    </source>
</evidence>
<dbReference type="Gene3D" id="1.10.3720.10">
    <property type="entry name" value="MetI-like"/>
    <property type="match status" value="1"/>
</dbReference>